<keyword evidence="1" id="KW-0175">Coiled coil</keyword>
<reference evidence="3 4" key="1">
    <citation type="submission" date="2018-06" db="EMBL/GenBank/DDBJ databases">
        <title>The draft genome sequence of Crocinitomix sp. SM1701.</title>
        <authorList>
            <person name="Zhang X."/>
        </authorList>
    </citation>
    <scope>NUCLEOTIDE SEQUENCE [LARGE SCALE GENOMIC DNA]</scope>
    <source>
        <strain evidence="3 4">SM1701</strain>
    </source>
</reference>
<feature type="coiled-coil region" evidence="1">
    <location>
        <begin position="34"/>
        <end position="61"/>
    </location>
</feature>
<evidence type="ECO:0000313" key="3">
    <source>
        <dbReference type="EMBL" id="PZE16855.1"/>
    </source>
</evidence>
<keyword evidence="2" id="KW-0812">Transmembrane</keyword>
<dbReference type="InterPro" id="IPR007060">
    <property type="entry name" value="FtsL/DivIC"/>
</dbReference>
<sequence>MKKYLKFLKNKYILSGIILLIYILLLHDTDVFSLQKRKEKVENLQQEITHRKIQIQDLKADLLELENINSLEKFAREKYFFKKESEDLFVLSDQ</sequence>
<accession>A0A2W1NBZ1</accession>
<protein>
    <submittedName>
        <fullName evidence="3">Septum formation initiator family protein</fullName>
    </submittedName>
</protein>
<evidence type="ECO:0000313" key="4">
    <source>
        <dbReference type="Proteomes" id="UP000249248"/>
    </source>
</evidence>
<dbReference type="EMBL" id="QKSB01000006">
    <property type="protein sequence ID" value="PZE16855.1"/>
    <property type="molecule type" value="Genomic_DNA"/>
</dbReference>
<comment type="caution">
    <text evidence="3">The sequence shown here is derived from an EMBL/GenBank/DDBJ whole genome shotgun (WGS) entry which is preliminary data.</text>
</comment>
<dbReference type="AlphaFoldDB" id="A0A2W1NBZ1"/>
<keyword evidence="4" id="KW-1185">Reference proteome</keyword>
<gene>
    <name evidence="3" type="ORF">DNU06_11400</name>
</gene>
<dbReference type="Pfam" id="PF04977">
    <property type="entry name" value="DivIC"/>
    <property type="match status" value="1"/>
</dbReference>
<dbReference type="RefSeq" id="WP_111063464.1">
    <property type="nucleotide sequence ID" value="NZ_JBHUCU010000007.1"/>
</dbReference>
<feature type="transmembrane region" description="Helical" evidence="2">
    <location>
        <begin position="12"/>
        <end position="29"/>
    </location>
</feature>
<evidence type="ECO:0000256" key="2">
    <source>
        <dbReference type="SAM" id="Phobius"/>
    </source>
</evidence>
<keyword evidence="2" id="KW-0472">Membrane</keyword>
<organism evidence="3 4">
    <name type="scientific">Putridiphycobacter roseus</name>
    <dbReference type="NCBI Taxonomy" id="2219161"/>
    <lineage>
        <taxon>Bacteria</taxon>
        <taxon>Pseudomonadati</taxon>
        <taxon>Bacteroidota</taxon>
        <taxon>Flavobacteriia</taxon>
        <taxon>Flavobacteriales</taxon>
        <taxon>Crocinitomicaceae</taxon>
        <taxon>Putridiphycobacter</taxon>
    </lineage>
</organism>
<proteinExistence type="predicted"/>
<evidence type="ECO:0000256" key="1">
    <source>
        <dbReference type="SAM" id="Coils"/>
    </source>
</evidence>
<name>A0A2W1NBZ1_9FLAO</name>
<keyword evidence="2" id="KW-1133">Transmembrane helix</keyword>
<dbReference type="Proteomes" id="UP000249248">
    <property type="component" value="Unassembled WGS sequence"/>
</dbReference>
<dbReference type="OrthoDB" id="1467719at2"/>